<sequence>MNAAAPYVGGVLGGAGWGLFGPGIAAGVVANAVLCANELTTLATEVYAGLNGMSVGTGASVLTGVSSPAVNALGSAVSVEARAVGEARLLIAEGSKNPAVSVGGPAAPGIQTPPFSNILAKVLMFPGVKMSADGDTFVIVDQGRFVDAVARAYGNSGRKLNGETVRQIEGYISSRDSFPTIAGIPDLHTEVQSLNYIYNAVPNQATMNLADISIATIKLGRSSAAGTQGGAFTACQNCSGIILPKVNVITGRQ</sequence>
<protein>
    <submittedName>
        <fullName evidence="1">Uncharacterized protein</fullName>
    </submittedName>
</protein>
<accession>A0A6P2JJU5</accession>
<dbReference type="Proteomes" id="UP000494174">
    <property type="component" value="Unassembled WGS sequence"/>
</dbReference>
<dbReference type="AlphaFoldDB" id="A0A6P2JJU5"/>
<proteinExistence type="predicted"/>
<gene>
    <name evidence="1" type="ORF">BLA15945_01902</name>
</gene>
<evidence type="ECO:0000313" key="1">
    <source>
        <dbReference type="EMBL" id="VWB41694.1"/>
    </source>
</evidence>
<dbReference type="EMBL" id="CABVPU010000005">
    <property type="protein sequence ID" value="VWB41694.1"/>
    <property type="molecule type" value="Genomic_DNA"/>
</dbReference>
<organism evidence="1 2">
    <name type="scientific">Burkholderia lata (strain ATCC 17760 / DSM 23089 / LMG 22485 / NCIMB 9086 / R18194 / 383)</name>
    <dbReference type="NCBI Taxonomy" id="482957"/>
    <lineage>
        <taxon>Bacteria</taxon>
        <taxon>Pseudomonadati</taxon>
        <taxon>Pseudomonadota</taxon>
        <taxon>Betaproteobacteria</taxon>
        <taxon>Burkholderiales</taxon>
        <taxon>Burkholderiaceae</taxon>
        <taxon>Burkholderia</taxon>
        <taxon>Burkholderia cepacia complex</taxon>
    </lineage>
</organism>
<evidence type="ECO:0000313" key="2">
    <source>
        <dbReference type="Proteomes" id="UP000494174"/>
    </source>
</evidence>
<reference evidence="1 2" key="1">
    <citation type="submission" date="2019-09" db="EMBL/GenBank/DDBJ databases">
        <authorList>
            <person name="Depoorter E."/>
        </authorList>
    </citation>
    <scope>NUCLEOTIDE SEQUENCE [LARGE SCALE GENOMIC DNA]</scope>
    <source>
        <strain evidence="1">R-15945</strain>
    </source>
</reference>
<dbReference type="InterPro" id="IPR025968">
    <property type="entry name" value="YwqJ_deaminase"/>
</dbReference>
<dbReference type="Pfam" id="PF14431">
    <property type="entry name" value="YwqJ-deaminase"/>
    <property type="match status" value="1"/>
</dbReference>
<name>A0A6P2JJU5_BURL3</name>